<feature type="transmembrane region" description="Helical" evidence="1">
    <location>
        <begin position="90"/>
        <end position="111"/>
    </location>
</feature>
<reference evidence="2 3" key="1">
    <citation type="submission" date="2023-10" db="EMBL/GenBank/DDBJ databases">
        <authorList>
            <person name="Maclean D."/>
            <person name="Macfadyen A."/>
        </authorList>
    </citation>
    <scope>NUCLEOTIDE SEQUENCE [LARGE SCALE GENOMIC DNA]</scope>
</reference>
<accession>A0AAV1HVL1</accession>
<gene>
    <name evidence="2" type="ORF">CVIRNUC_001309</name>
</gene>
<keyword evidence="1" id="KW-1133">Transmembrane helix</keyword>
<dbReference type="AlphaFoldDB" id="A0AAV1HVL1"/>
<evidence type="ECO:0000313" key="3">
    <source>
        <dbReference type="Proteomes" id="UP001314263"/>
    </source>
</evidence>
<keyword evidence="1" id="KW-0472">Membrane</keyword>
<dbReference type="PANTHER" id="PTHR36042:SF1">
    <property type="entry name" value="OS05G0490900 PROTEIN"/>
    <property type="match status" value="1"/>
</dbReference>
<name>A0AAV1HVL1_9CHLO</name>
<evidence type="ECO:0000256" key="1">
    <source>
        <dbReference type="SAM" id="Phobius"/>
    </source>
</evidence>
<comment type="caution">
    <text evidence="2">The sequence shown here is derived from an EMBL/GenBank/DDBJ whole genome shotgun (WGS) entry which is preliminary data.</text>
</comment>
<dbReference type="EMBL" id="CAUYUE010000002">
    <property type="protein sequence ID" value="CAK0741232.1"/>
    <property type="molecule type" value="Genomic_DNA"/>
</dbReference>
<protein>
    <submittedName>
        <fullName evidence="2">Uncharacterized protein</fullName>
    </submittedName>
</protein>
<dbReference type="PANTHER" id="PTHR36042">
    <property type="entry name" value="OS05G0490900 PROTEIN"/>
    <property type="match status" value="1"/>
</dbReference>
<organism evidence="2 3">
    <name type="scientific">Coccomyxa viridis</name>
    <dbReference type="NCBI Taxonomy" id="1274662"/>
    <lineage>
        <taxon>Eukaryota</taxon>
        <taxon>Viridiplantae</taxon>
        <taxon>Chlorophyta</taxon>
        <taxon>core chlorophytes</taxon>
        <taxon>Trebouxiophyceae</taxon>
        <taxon>Trebouxiophyceae incertae sedis</taxon>
        <taxon>Coccomyxaceae</taxon>
        <taxon>Coccomyxa</taxon>
    </lineage>
</organism>
<proteinExistence type="predicted"/>
<feature type="transmembrane region" description="Helical" evidence="1">
    <location>
        <begin position="131"/>
        <end position="150"/>
    </location>
</feature>
<dbReference type="Proteomes" id="UP001314263">
    <property type="component" value="Unassembled WGS sequence"/>
</dbReference>
<evidence type="ECO:0000313" key="2">
    <source>
        <dbReference type="EMBL" id="CAK0741232.1"/>
    </source>
</evidence>
<sequence length="169" mass="18628">MVVQGLLKPFISYGRCFSTCSHGPSIKAHSCSGLSQQRISRPYSPFQGQRRSCVVRAEDKGTTEKTKEELPPWIRSERERKLQSEEGSDLPFPVYLIGSALVAIAAVGSIFEYAGRNALFGIVKPDNPLWAPVLLFFAITGFPSAGFLFIKAINAANKDAERQDKIDGY</sequence>
<keyword evidence="1" id="KW-0812">Transmembrane</keyword>
<keyword evidence="3" id="KW-1185">Reference proteome</keyword>